<keyword evidence="2" id="KW-1185">Reference proteome</keyword>
<dbReference type="Proteomes" id="UP000218627">
    <property type="component" value="Unassembled WGS sequence"/>
</dbReference>
<dbReference type="OrthoDB" id="14806at2"/>
<sequence>MKKGIILSSVFLLSMAEPVKVNTQLSVKVVDREGITHQLKGISCNGRTYLKVKEGGVEYAVPFEDVRHIRVLSQKEDGLEVDVELRGGLKKHIRLDLGTYCTSISELGRANFYIRDVRDIFIERGDGR</sequence>
<dbReference type="AlphaFoldDB" id="A0A285NUW0"/>
<evidence type="ECO:0000313" key="2">
    <source>
        <dbReference type="Proteomes" id="UP000218627"/>
    </source>
</evidence>
<dbReference type="EMBL" id="OBEN01000002">
    <property type="protein sequence ID" value="SNZ13284.1"/>
    <property type="molecule type" value="Genomic_DNA"/>
</dbReference>
<dbReference type="RefSeq" id="WP_096601126.1">
    <property type="nucleotide sequence ID" value="NZ_OBEN01000002.1"/>
</dbReference>
<proteinExistence type="predicted"/>
<accession>A0A285NUW0</accession>
<evidence type="ECO:0000313" key="1">
    <source>
        <dbReference type="EMBL" id="SNZ13284.1"/>
    </source>
</evidence>
<reference evidence="2" key="1">
    <citation type="submission" date="2017-09" db="EMBL/GenBank/DDBJ databases">
        <authorList>
            <person name="Varghese N."/>
            <person name="Submissions S."/>
        </authorList>
    </citation>
    <scope>NUCLEOTIDE SEQUENCE [LARGE SCALE GENOMIC DNA]</scope>
    <source>
        <strain evidence="2">DSM 2913</strain>
    </source>
</reference>
<protein>
    <submittedName>
        <fullName evidence="1">Uncharacterized protein</fullName>
    </submittedName>
</protein>
<gene>
    <name evidence="1" type="ORF">SAMN06265353_0686</name>
</gene>
<organism evidence="1 2">
    <name type="scientific">Hydrogenobacter hydrogenophilus</name>
    <dbReference type="NCBI Taxonomy" id="35835"/>
    <lineage>
        <taxon>Bacteria</taxon>
        <taxon>Pseudomonadati</taxon>
        <taxon>Aquificota</taxon>
        <taxon>Aquificia</taxon>
        <taxon>Aquificales</taxon>
        <taxon>Aquificaceae</taxon>
        <taxon>Hydrogenobacter</taxon>
    </lineage>
</organism>
<name>A0A285NUW0_9AQUI</name>